<accession>A0AAP0HKI7</accession>
<feature type="transmembrane region" description="Helical" evidence="1">
    <location>
        <begin position="256"/>
        <end position="280"/>
    </location>
</feature>
<keyword evidence="1" id="KW-1133">Transmembrane helix</keyword>
<dbReference type="AlphaFoldDB" id="A0AAP0HKI7"/>
<evidence type="ECO:0000313" key="3">
    <source>
        <dbReference type="Proteomes" id="UP001420932"/>
    </source>
</evidence>
<evidence type="ECO:0008006" key="4">
    <source>
        <dbReference type="Google" id="ProtNLM"/>
    </source>
</evidence>
<dbReference type="PANTHER" id="PTHR36802">
    <property type="entry name" value="OS02G0815400 PROTEIN"/>
    <property type="match status" value="1"/>
</dbReference>
<proteinExistence type="predicted"/>
<evidence type="ECO:0000313" key="2">
    <source>
        <dbReference type="EMBL" id="KAK9087736.1"/>
    </source>
</evidence>
<keyword evidence="3" id="KW-1185">Reference proteome</keyword>
<dbReference type="GO" id="GO:0009507">
    <property type="term" value="C:chloroplast"/>
    <property type="evidence" value="ECO:0007669"/>
    <property type="project" value="TreeGrafter"/>
</dbReference>
<keyword evidence="1" id="KW-0812">Transmembrane</keyword>
<gene>
    <name evidence="2" type="ORF">Syun_030130</name>
</gene>
<organism evidence="2 3">
    <name type="scientific">Stephania yunnanensis</name>
    <dbReference type="NCBI Taxonomy" id="152371"/>
    <lineage>
        <taxon>Eukaryota</taxon>
        <taxon>Viridiplantae</taxon>
        <taxon>Streptophyta</taxon>
        <taxon>Embryophyta</taxon>
        <taxon>Tracheophyta</taxon>
        <taxon>Spermatophyta</taxon>
        <taxon>Magnoliopsida</taxon>
        <taxon>Ranunculales</taxon>
        <taxon>Menispermaceae</taxon>
        <taxon>Menispermoideae</taxon>
        <taxon>Cissampelideae</taxon>
        <taxon>Stephania</taxon>
    </lineage>
</organism>
<dbReference type="EMBL" id="JBBNAF010000013">
    <property type="protein sequence ID" value="KAK9087736.1"/>
    <property type="molecule type" value="Genomic_DNA"/>
</dbReference>
<comment type="caution">
    <text evidence="2">The sequence shown here is derived from an EMBL/GenBank/DDBJ whole genome shotgun (WGS) entry which is preliminary data.</text>
</comment>
<protein>
    <recommendedName>
        <fullName evidence="4">LOW protein: ammonium transporter 1-like protein</fullName>
    </recommendedName>
</protein>
<sequence>MTSLLLKPISNLPSSSTHAFPQNSLHVLLHSQLSLKPSKKNPKSILNNTAKSTISSALAESDSPKSAPQQDVQSLIQDLSSSLTLPPDYFSQLPRDLRLDCGQELGEALLNLSRAWELADASTSNSIASKLPSLTLSLPDSAKFALGKRLVASGRRFQSMGQYGEGELQKISKSMIQTGRLLSALSASTTDEEPKTETRMFKVELTPEKANIGAAIGVVFGFLSWELAQGIQSTPESSLQYANDNADMLAKSLRGALLVIGYSSTILSAFASAGLVFLGIQLKSKDK</sequence>
<name>A0AAP0HKI7_9MAGN</name>
<reference evidence="2 3" key="1">
    <citation type="submission" date="2024-01" db="EMBL/GenBank/DDBJ databases">
        <title>Genome assemblies of Stephania.</title>
        <authorList>
            <person name="Yang L."/>
        </authorList>
    </citation>
    <scope>NUCLEOTIDE SEQUENCE [LARGE SCALE GENOMIC DNA]</scope>
    <source>
        <strain evidence="2">YNDBR</strain>
        <tissue evidence="2">Leaf</tissue>
    </source>
</reference>
<dbReference type="Proteomes" id="UP001420932">
    <property type="component" value="Unassembled WGS sequence"/>
</dbReference>
<evidence type="ECO:0000256" key="1">
    <source>
        <dbReference type="SAM" id="Phobius"/>
    </source>
</evidence>
<keyword evidence="1" id="KW-0472">Membrane</keyword>
<dbReference type="PANTHER" id="PTHR36802:SF1">
    <property type="entry name" value="OS02G0815400 PROTEIN"/>
    <property type="match status" value="1"/>
</dbReference>